<dbReference type="EMBL" id="GQ141548">
    <property type="protein sequence ID" value="ACS35544.1"/>
    <property type="molecule type" value="mRNA"/>
</dbReference>
<dbReference type="GO" id="GO:0007015">
    <property type="term" value="P:actin filament organization"/>
    <property type="evidence" value="ECO:0007669"/>
    <property type="project" value="TreeGrafter"/>
</dbReference>
<reference evidence="9" key="1">
    <citation type="journal article" date="2010" name="Cytoskeleton">
        <title>Myosin diversity in the diatom Phaeodactylum tricornutum.</title>
        <authorList>
            <person name="Heintzelman M.B."/>
            <person name="Enriquez M.E."/>
        </authorList>
    </citation>
    <scope>NUCLEOTIDE SEQUENCE</scope>
    <source>
        <strain evidence="9">UTEX 646</strain>
    </source>
</reference>
<keyword evidence="4 6" id="KW-0505">Motor protein</keyword>
<feature type="region of interest" description="Disordered" evidence="7">
    <location>
        <begin position="994"/>
        <end position="1027"/>
    </location>
</feature>
<comment type="similarity">
    <text evidence="6">Belongs to the TRAFAC class myosin-kinesin ATPase superfamily. Myosin family.</text>
</comment>
<keyword evidence="3 6" id="KW-0518">Myosin</keyword>
<evidence type="ECO:0000256" key="3">
    <source>
        <dbReference type="ARBA" id="ARBA00023123"/>
    </source>
</evidence>
<dbReference type="HOGENOM" id="CLU_251440_0_0_1"/>
<keyword evidence="2 6" id="KW-0067">ATP-binding</keyword>
<dbReference type="InterPro" id="IPR036961">
    <property type="entry name" value="Kinesin_motor_dom_sf"/>
</dbReference>
<evidence type="ECO:0000256" key="2">
    <source>
        <dbReference type="ARBA" id="ARBA00022840"/>
    </source>
</evidence>
<dbReference type="SMART" id="SM00242">
    <property type="entry name" value="MYSc"/>
    <property type="match status" value="1"/>
</dbReference>
<dbReference type="PANTHER" id="PTHR13140">
    <property type="entry name" value="MYOSIN"/>
    <property type="match status" value="1"/>
</dbReference>
<dbReference type="CDD" id="cd00124">
    <property type="entry name" value="MYSc"/>
    <property type="match status" value="1"/>
</dbReference>
<name>C6JVZ0_PHATR</name>
<evidence type="ECO:0000256" key="7">
    <source>
        <dbReference type="SAM" id="MobiDB-lite"/>
    </source>
</evidence>
<feature type="region of interest" description="Actin-binding" evidence="6">
    <location>
        <begin position="843"/>
        <end position="865"/>
    </location>
</feature>
<evidence type="ECO:0000256" key="5">
    <source>
        <dbReference type="ARBA" id="ARBA00023203"/>
    </source>
</evidence>
<dbReference type="Gene3D" id="1.20.120.720">
    <property type="entry name" value="Myosin VI head, motor domain, U50 subdomain"/>
    <property type="match status" value="1"/>
</dbReference>
<dbReference type="PROSITE" id="PS50096">
    <property type="entry name" value="IQ"/>
    <property type="match status" value="1"/>
</dbReference>
<evidence type="ECO:0000256" key="1">
    <source>
        <dbReference type="ARBA" id="ARBA00022741"/>
    </source>
</evidence>
<accession>C6JVZ0</accession>
<dbReference type="Gene3D" id="3.40.850.10">
    <property type="entry name" value="Kinesin motor domain"/>
    <property type="match status" value="1"/>
</dbReference>
<evidence type="ECO:0000256" key="6">
    <source>
        <dbReference type="PROSITE-ProRule" id="PRU00782"/>
    </source>
</evidence>
<dbReference type="PRINTS" id="PR00193">
    <property type="entry name" value="MYOSINHEAVY"/>
</dbReference>
<dbReference type="Pfam" id="PF00063">
    <property type="entry name" value="Myosin_head"/>
    <property type="match status" value="1"/>
</dbReference>
<keyword evidence="1 6" id="KW-0547">Nucleotide-binding</keyword>
<dbReference type="GO" id="GO:0016459">
    <property type="term" value="C:myosin complex"/>
    <property type="evidence" value="ECO:0007669"/>
    <property type="project" value="UniProtKB-KW"/>
</dbReference>
<dbReference type="InterPro" id="IPR027417">
    <property type="entry name" value="P-loop_NTPase"/>
</dbReference>
<feature type="compositionally biased region" description="Low complexity" evidence="7">
    <location>
        <begin position="1007"/>
        <end position="1025"/>
    </location>
</feature>
<dbReference type="Gene3D" id="1.20.5.4820">
    <property type="match status" value="1"/>
</dbReference>
<dbReference type="GO" id="GO:0000146">
    <property type="term" value="F:microfilament motor activity"/>
    <property type="evidence" value="ECO:0007669"/>
    <property type="project" value="TreeGrafter"/>
</dbReference>
<sequence>MIQETTFDAKNRVWVHQAAIDATRPKATPKFRQRRRISGVASSNKSVCSQTSTTSAVLNESENVTTASQHNGTATRQVWSWKLATLVETTANHVTVRLLSAEDDGNNLPEKQTLLAHSTDNTIALAPDVFQTGQVVLHNEYTGVDKRNDHSYTDIVPLPPDDLIALTHLHEPAVVESLQVRYAQNRIYTATGPVLLALNPFRNLRGLYGEAVMKSYWQSDDSGAPTTRDTSTSLPPHVYNIANQSFRNLMRCLEDGTNPHQSILVSGESGAGKTVSTKLVMKYLAALSHYRSMGSTRSMSVPRVYKRAREATQRHQRNHSNSVSSEFPERDNVLLSTIDKSSTRALPSMACEESTTLDAETNLGLDTIEAQVLQSNPILESFGNARTTRNDNSSRFGKFVELQFSARGNLVGAQLETYLLEKVRVVHVGTGERNYHIFYELLQAHIDNRRTGNTLGSYSKNYDMSQLHLAPTATSRDFKLTCDGERSRRDGVADGQNFAALLQAMQTLRFSEQEIREIWRVTSSLLHASNLNFVPVRDLTTGETDPDDACILDSTNVHLSSVCALLGVTEKELNQALCEVVLRAGKEEARKRMTAAQAQRGLEALIKATYGALFEYLVSRINDAIQGENSNESNAGSAATIGVLDIFGFESFQVNSFEQLCINYCNEALQQQFNAFVLRNEQAEYEKEGILWKFIEFPENQDVLDLIDKRGIGILHILDDQCRAPGPSDTSFGLQVYQMCANSSRFSATRAQKAHLQFAVHHYAGPVTYTAKGFTEKNRDELPTSTRTLFLSSESTFVQQLAHILEWAPNSNASASAFSVRSFQRSDSTVGRPTVAGQFQRQLKKLRSKIDQTSPHYIRCLKPNDCLLPDKFDVAVVAEQLRCGGILEAVRVARAGFTQHYPHSDFYRRYRVLAWREMNKVGGRLRHSSSGNPLSAPSAIRPGRLFKVSNTDGTAITKNKDEASRRCKELLQILQVKIQHQQIEDGIEIAKPTDPKTSVQIHSTRKSIPSSCSQSIKSSHSSKPCLAPVRGHMTRQKLVEKKEFGKQKEITMSRSSRSAAWKYGGMQEDVCTNLGIQMGKSKVFLRHSAFEALERIRTCEQYKAATSLNATFRMYLARIAYVPYRNAFRQELQRRHHHIDLDDDISGTVETAYNALSSASPYRHALPPQKGGPWQNHSLVDKWTESGIRNAIHNPVPRSEWGKGAASTGNFKWVVKEGLWVKNIYALQESREPSTVMETTRDRANSTEEVRDQAGLIERC</sequence>
<dbReference type="PANTHER" id="PTHR13140:SF845">
    <property type="entry name" value="MYOSIN-LIKE PROTEIN"/>
    <property type="match status" value="1"/>
</dbReference>
<dbReference type="GO" id="GO:0051015">
    <property type="term" value="F:actin filament binding"/>
    <property type="evidence" value="ECO:0007669"/>
    <property type="project" value="TreeGrafter"/>
</dbReference>
<organism evidence="9">
    <name type="scientific">Phaeodactylum tricornutum</name>
    <name type="common">Diatom</name>
    <dbReference type="NCBI Taxonomy" id="2850"/>
    <lineage>
        <taxon>Eukaryota</taxon>
        <taxon>Sar</taxon>
        <taxon>Stramenopiles</taxon>
        <taxon>Ochrophyta</taxon>
        <taxon>Bacillariophyta</taxon>
        <taxon>Bacillariophyceae</taxon>
        <taxon>Bacillariophycidae</taxon>
        <taxon>Naviculales</taxon>
        <taxon>Phaeodactylaceae</taxon>
        <taxon>Phaeodactylum</taxon>
    </lineage>
</organism>
<evidence type="ECO:0000259" key="8">
    <source>
        <dbReference type="PROSITE" id="PS51456"/>
    </source>
</evidence>
<dbReference type="GO" id="GO:0005737">
    <property type="term" value="C:cytoplasm"/>
    <property type="evidence" value="ECO:0007669"/>
    <property type="project" value="TreeGrafter"/>
</dbReference>
<dbReference type="Gene3D" id="1.20.58.530">
    <property type="match status" value="1"/>
</dbReference>
<feature type="domain" description="Myosin motor" evidence="8">
    <location>
        <begin position="158"/>
        <end position="961"/>
    </location>
</feature>
<dbReference type="GO" id="GO:0005524">
    <property type="term" value="F:ATP binding"/>
    <property type="evidence" value="ECO:0007669"/>
    <property type="project" value="UniProtKB-UniRule"/>
</dbReference>
<protein>
    <submittedName>
        <fullName evidence="9">Myosin H</fullName>
    </submittedName>
</protein>
<dbReference type="Gene3D" id="1.10.10.820">
    <property type="match status" value="1"/>
</dbReference>
<dbReference type="InterPro" id="IPR001609">
    <property type="entry name" value="Myosin_head_motor_dom-like"/>
</dbReference>
<proteinExistence type="evidence at transcript level"/>
<evidence type="ECO:0000256" key="4">
    <source>
        <dbReference type="ARBA" id="ARBA00023175"/>
    </source>
</evidence>
<dbReference type="AlphaFoldDB" id="C6JVZ0"/>
<keyword evidence="5 6" id="KW-0009">Actin-binding</keyword>
<dbReference type="SUPFAM" id="SSF52540">
    <property type="entry name" value="P-loop containing nucleoside triphosphate hydrolases"/>
    <property type="match status" value="1"/>
</dbReference>
<dbReference type="PROSITE" id="PS51456">
    <property type="entry name" value="MYOSIN_MOTOR"/>
    <property type="match status" value="1"/>
</dbReference>
<evidence type="ECO:0000313" key="9">
    <source>
        <dbReference type="EMBL" id="ACS35544.1"/>
    </source>
</evidence>
<feature type="binding site" evidence="6">
    <location>
        <begin position="267"/>
        <end position="274"/>
    </location>
    <ligand>
        <name>ATP</name>
        <dbReference type="ChEBI" id="CHEBI:30616"/>
    </ligand>
</feature>
<dbReference type="GO" id="GO:0016020">
    <property type="term" value="C:membrane"/>
    <property type="evidence" value="ECO:0007669"/>
    <property type="project" value="TreeGrafter"/>
</dbReference>